<reference evidence="1" key="1">
    <citation type="submission" date="2022-04" db="EMBL/GenBank/DDBJ databases">
        <title>Chromosome-scale genome assembly of Holotrichia oblita Faldermann.</title>
        <authorList>
            <person name="Rongchong L."/>
        </authorList>
    </citation>
    <scope>NUCLEOTIDE SEQUENCE</scope>
    <source>
        <strain evidence="1">81SQS9</strain>
    </source>
</reference>
<accession>A0ACB9TYX8</accession>
<dbReference type="Proteomes" id="UP001056778">
    <property type="component" value="Chromosome 1"/>
</dbReference>
<evidence type="ECO:0000313" key="1">
    <source>
        <dbReference type="EMBL" id="KAI4471974.1"/>
    </source>
</evidence>
<gene>
    <name evidence="1" type="ORF">MML48_1g00786</name>
</gene>
<name>A0ACB9TYX8_HOLOL</name>
<evidence type="ECO:0000313" key="2">
    <source>
        <dbReference type="Proteomes" id="UP001056778"/>
    </source>
</evidence>
<dbReference type="EMBL" id="CM043015">
    <property type="protein sequence ID" value="KAI4471974.1"/>
    <property type="molecule type" value="Genomic_DNA"/>
</dbReference>
<protein>
    <submittedName>
        <fullName evidence="1">Sphingosine kinase</fullName>
    </submittedName>
</protein>
<keyword evidence="2" id="KW-1185">Reference proteome</keyword>
<keyword evidence="1" id="KW-0418">Kinase</keyword>
<proteinExistence type="predicted"/>
<organism evidence="1 2">
    <name type="scientific">Holotrichia oblita</name>
    <name type="common">Chafer beetle</name>
    <dbReference type="NCBI Taxonomy" id="644536"/>
    <lineage>
        <taxon>Eukaryota</taxon>
        <taxon>Metazoa</taxon>
        <taxon>Ecdysozoa</taxon>
        <taxon>Arthropoda</taxon>
        <taxon>Hexapoda</taxon>
        <taxon>Insecta</taxon>
        <taxon>Pterygota</taxon>
        <taxon>Neoptera</taxon>
        <taxon>Endopterygota</taxon>
        <taxon>Coleoptera</taxon>
        <taxon>Polyphaga</taxon>
        <taxon>Scarabaeiformia</taxon>
        <taxon>Scarabaeidae</taxon>
        <taxon>Melolonthinae</taxon>
        <taxon>Holotrichia</taxon>
    </lineage>
</organism>
<sequence length="685" mass="77861">MSQERILLEETFYVLTKKNSVFRVRLTKKGLSLIKESDNQEKKQTIPTRDIIGCKCLRSKKSTTSCSCQSLPRTTLRVVEENSGEQDETDISAYLYIYAYILQNNKNGHCKRERTIITLRFRSFDKYEDNNKEAKRWRNAIKQLIKGEQAQYESSETPIMHKINEQRKLLVLCNPKSGPGRGKAIFQDKIVPILQEAEIPYDLHITKHANYARDFVRTCNIYQWSGVVVFFIGFLTDYSNLLSKMGHYTFEEYRDMIMCYGEARSNSYEAQRIYRERYPLRQIPNVRTFIDVHRRLREDGCFRKPKLNSGVSRTRRTVRNEETVLRMVENNPRTSTRKTSSAVGGDGIVFEVINGMFERPDWHRAVENLPVAVVPGGSGNGLARSIAYYTDEPYLPTPTLPSALSLVRNRCVPMDLVRVENTSQIIFSFLSVGWGLLSDIDIESERLRMLGGQRFTVWSVARLIGLRSYSGKVYYLPIETETKQKDTNGNPIGASTLDLPTEVTLETQEGRQRLDSWYSAASKRSAYFSATGSSYQSTADSSDEDSQGKCRMYGPASQLPCLTASLPTNWVCLEGKFVMVHASYQSHLGEDALFAPASKLNDGTIWLLIIRGNVTRSQLLHFLLGLSTAAHVQNTGNGIDFIPVRAFRIEPDMDERGYITVDGEHVEYGPIQAEVFPGLAKIMVP</sequence>
<comment type="caution">
    <text evidence="1">The sequence shown here is derived from an EMBL/GenBank/DDBJ whole genome shotgun (WGS) entry which is preliminary data.</text>
</comment>
<keyword evidence="1" id="KW-0808">Transferase</keyword>